<dbReference type="GO" id="GO:0008320">
    <property type="term" value="F:protein transmembrane transporter activity"/>
    <property type="evidence" value="ECO:0007669"/>
    <property type="project" value="UniProtKB-UniRule"/>
</dbReference>
<name>A0A1H6MRM5_9GAMM</name>
<dbReference type="Pfam" id="PF02416">
    <property type="entry name" value="TatA_B_E"/>
    <property type="match status" value="1"/>
</dbReference>
<evidence type="ECO:0000256" key="7">
    <source>
        <dbReference type="ARBA" id="ARBA00023010"/>
    </source>
</evidence>
<keyword evidence="12" id="KW-1185">Reference proteome</keyword>
<gene>
    <name evidence="9" type="primary">tatA</name>
    <name evidence="11" type="ORF">SAMN05660691_03063</name>
</gene>
<dbReference type="InterPro" id="IPR006312">
    <property type="entry name" value="TatA/E"/>
</dbReference>
<sequence>MFGNISIWQLLIVLAIIVLLFGTKKLRGIGTDLGSAIKGFRSSIKDSPSDDEAAEQPAQLNEQSKAASSTNKNAATEASDTKDKV</sequence>
<keyword evidence="4 9" id="KW-0812">Transmembrane</keyword>
<keyword evidence="8 9" id="KW-0472">Membrane</keyword>
<dbReference type="AlphaFoldDB" id="A0A1H6MRM5"/>
<dbReference type="STRING" id="173990.SAMN05660691_03063"/>
<dbReference type="OrthoDB" id="7066617at2"/>
<dbReference type="InterPro" id="IPR003369">
    <property type="entry name" value="TatA/B/E"/>
</dbReference>
<evidence type="ECO:0000256" key="5">
    <source>
        <dbReference type="ARBA" id="ARBA00022927"/>
    </source>
</evidence>
<dbReference type="PANTHER" id="PTHR42982:SF1">
    <property type="entry name" value="SEC-INDEPENDENT PROTEIN TRANSLOCASE PROTEIN TATA"/>
    <property type="match status" value="1"/>
</dbReference>
<evidence type="ECO:0000313" key="12">
    <source>
        <dbReference type="Proteomes" id="UP000199371"/>
    </source>
</evidence>
<keyword evidence="2 9" id="KW-0813">Transport</keyword>
<evidence type="ECO:0000256" key="10">
    <source>
        <dbReference type="SAM" id="MobiDB-lite"/>
    </source>
</evidence>
<keyword evidence="7 9" id="KW-0811">Translocation</keyword>
<evidence type="ECO:0000313" key="11">
    <source>
        <dbReference type="EMBL" id="SEI04587.1"/>
    </source>
</evidence>
<dbReference type="PANTHER" id="PTHR42982">
    <property type="entry name" value="SEC-INDEPENDENT PROTEIN TRANSLOCASE PROTEIN TATA"/>
    <property type="match status" value="1"/>
</dbReference>
<keyword evidence="5 9" id="KW-0653">Protein transport</keyword>
<keyword evidence="6 9" id="KW-1133">Transmembrane helix</keyword>
<dbReference type="GO" id="GO:0033281">
    <property type="term" value="C:TAT protein transport complex"/>
    <property type="evidence" value="ECO:0007669"/>
    <property type="project" value="UniProtKB-UniRule"/>
</dbReference>
<organism evidence="11 12">
    <name type="scientific">Rheinheimera pacifica</name>
    <dbReference type="NCBI Taxonomy" id="173990"/>
    <lineage>
        <taxon>Bacteria</taxon>
        <taxon>Pseudomonadati</taxon>
        <taxon>Pseudomonadota</taxon>
        <taxon>Gammaproteobacteria</taxon>
        <taxon>Chromatiales</taxon>
        <taxon>Chromatiaceae</taxon>
        <taxon>Rheinheimera</taxon>
    </lineage>
</organism>
<keyword evidence="3 9" id="KW-1003">Cell membrane</keyword>
<dbReference type="Proteomes" id="UP000199371">
    <property type="component" value="Unassembled WGS sequence"/>
</dbReference>
<dbReference type="HAMAP" id="MF_00236">
    <property type="entry name" value="TatA_E"/>
    <property type="match status" value="1"/>
</dbReference>
<dbReference type="EMBL" id="FNXF01000013">
    <property type="protein sequence ID" value="SEI04587.1"/>
    <property type="molecule type" value="Genomic_DNA"/>
</dbReference>
<comment type="similarity">
    <text evidence="9">Belongs to the TatA/E family.</text>
</comment>
<dbReference type="Gene3D" id="1.20.5.3310">
    <property type="match status" value="1"/>
</dbReference>
<protein>
    <recommendedName>
        <fullName evidence="9">Sec-independent protein translocase protein TatA</fullName>
    </recommendedName>
</protein>
<dbReference type="NCBIfam" id="TIGR01411">
    <property type="entry name" value="tatAE"/>
    <property type="match status" value="1"/>
</dbReference>
<evidence type="ECO:0000256" key="9">
    <source>
        <dbReference type="HAMAP-Rule" id="MF_00236"/>
    </source>
</evidence>
<dbReference type="RefSeq" id="WP_092795236.1">
    <property type="nucleotide sequence ID" value="NZ_DASWWU010000010.1"/>
</dbReference>
<feature type="compositionally biased region" description="Low complexity" evidence="10">
    <location>
        <begin position="64"/>
        <end position="78"/>
    </location>
</feature>
<evidence type="ECO:0000256" key="8">
    <source>
        <dbReference type="ARBA" id="ARBA00023136"/>
    </source>
</evidence>
<dbReference type="GO" id="GO:0043953">
    <property type="term" value="P:protein transport by the Tat complex"/>
    <property type="evidence" value="ECO:0007669"/>
    <property type="project" value="UniProtKB-UniRule"/>
</dbReference>
<evidence type="ECO:0000256" key="1">
    <source>
        <dbReference type="ARBA" id="ARBA00004162"/>
    </source>
</evidence>
<feature type="transmembrane region" description="Helical" evidence="9">
    <location>
        <begin position="6"/>
        <end position="23"/>
    </location>
</feature>
<evidence type="ECO:0000256" key="4">
    <source>
        <dbReference type="ARBA" id="ARBA00022692"/>
    </source>
</evidence>
<comment type="function">
    <text evidence="9">Part of the twin-arginine translocation (Tat) system that transports large folded proteins containing a characteristic twin-arginine motif in their signal peptide across membranes. TatA could form the protein-conducting channel of the Tat system.</text>
</comment>
<proteinExistence type="inferred from homology"/>
<evidence type="ECO:0000256" key="6">
    <source>
        <dbReference type="ARBA" id="ARBA00022989"/>
    </source>
</evidence>
<evidence type="ECO:0000256" key="2">
    <source>
        <dbReference type="ARBA" id="ARBA00022448"/>
    </source>
</evidence>
<reference evidence="12" key="1">
    <citation type="submission" date="2016-10" db="EMBL/GenBank/DDBJ databases">
        <authorList>
            <person name="Varghese N."/>
            <person name="Submissions S."/>
        </authorList>
    </citation>
    <scope>NUCLEOTIDE SEQUENCE [LARGE SCALE GENOMIC DNA]</scope>
    <source>
        <strain evidence="12">DSM 17616</strain>
    </source>
</reference>
<accession>A0A1H6MRM5</accession>
<comment type="subunit">
    <text evidence="9">The Tat system comprises two distinct complexes: a TatABC complex, containing multiple copies of TatA, TatB and TatC subunits, and a separate TatA complex, containing only TatA subunits. Substrates initially bind to the TatABC complex, which probably triggers association of the separate TatA complex to form the active translocon.</text>
</comment>
<comment type="subcellular location">
    <subcellularLocation>
        <location evidence="1 9">Cell membrane</location>
        <topology evidence="1 9">Single-pass membrane protein</topology>
    </subcellularLocation>
</comment>
<feature type="region of interest" description="Disordered" evidence="10">
    <location>
        <begin position="41"/>
        <end position="85"/>
    </location>
</feature>
<evidence type="ECO:0000256" key="3">
    <source>
        <dbReference type="ARBA" id="ARBA00022475"/>
    </source>
</evidence>